<organism evidence="6 7">
    <name type="scientific">Tupaia chinensis</name>
    <name type="common">Chinese tree shrew</name>
    <name type="synonym">Tupaia belangeri chinensis</name>
    <dbReference type="NCBI Taxonomy" id="246437"/>
    <lineage>
        <taxon>Eukaryota</taxon>
        <taxon>Metazoa</taxon>
        <taxon>Chordata</taxon>
        <taxon>Craniata</taxon>
        <taxon>Vertebrata</taxon>
        <taxon>Euteleostomi</taxon>
        <taxon>Mammalia</taxon>
        <taxon>Eutheria</taxon>
        <taxon>Euarchontoglires</taxon>
        <taxon>Scandentia</taxon>
        <taxon>Tupaiidae</taxon>
        <taxon>Tupaia</taxon>
    </lineage>
</organism>
<evidence type="ECO:0000256" key="4">
    <source>
        <dbReference type="SAM" id="MobiDB-lite"/>
    </source>
</evidence>
<reference evidence="7" key="1">
    <citation type="submission" date="2012-07" db="EMBL/GenBank/DDBJ databases">
        <title>Genome of the Chinese tree shrew, a rising model animal genetically related to primates.</title>
        <authorList>
            <person name="Zhang G."/>
            <person name="Fan Y."/>
            <person name="Yao Y."/>
            <person name="Huang Z."/>
        </authorList>
    </citation>
    <scope>NUCLEOTIDE SEQUENCE [LARGE SCALE GENOMIC DNA]</scope>
</reference>
<dbReference type="GO" id="GO:0003735">
    <property type="term" value="F:structural constituent of ribosome"/>
    <property type="evidence" value="ECO:0007669"/>
    <property type="project" value="InterPro"/>
</dbReference>
<evidence type="ECO:0000256" key="3">
    <source>
        <dbReference type="ARBA" id="ARBA00023274"/>
    </source>
</evidence>
<evidence type="ECO:0000313" key="7">
    <source>
        <dbReference type="Proteomes" id="UP000011518"/>
    </source>
</evidence>
<evidence type="ECO:0000256" key="1">
    <source>
        <dbReference type="ARBA" id="ARBA00010537"/>
    </source>
</evidence>
<name>L9JB89_TUPCH</name>
<gene>
    <name evidence="6" type="ORF">TREES_T100015178</name>
</gene>
<dbReference type="InterPro" id="IPR020783">
    <property type="entry name" value="Ribosomal_uL11_C"/>
</dbReference>
<dbReference type="GO" id="GO:0022625">
    <property type="term" value="C:cytosolic large ribosomal subunit"/>
    <property type="evidence" value="ECO:0007669"/>
    <property type="project" value="TreeGrafter"/>
</dbReference>
<dbReference type="EMBL" id="KB321106">
    <property type="protein sequence ID" value="ELW47514.1"/>
    <property type="molecule type" value="Genomic_DNA"/>
</dbReference>
<dbReference type="AlphaFoldDB" id="L9JB89"/>
<keyword evidence="7" id="KW-1185">Reference proteome</keyword>
<dbReference type="InterPro" id="IPR000911">
    <property type="entry name" value="Ribosomal_uL11"/>
</dbReference>
<protein>
    <submittedName>
        <fullName evidence="6">60S ribosomal protein L12</fullName>
    </submittedName>
</protein>
<dbReference type="PANTHER" id="PTHR11661:SF2">
    <property type="entry name" value="LARGE RIBOSOMAL SUBUNIT PROTEIN UL11"/>
    <property type="match status" value="1"/>
</dbReference>
<accession>L9JB89</accession>
<dbReference type="SUPFAM" id="SSF46906">
    <property type="entry name" value="Ribosomal protein L11, C-terminal domain"/>
    <property type="match status" value="1"/>
</dbReference>
<dbReference type="Proteomes" id="UP000011518">
    <property type="component" value="Unassembled WGS sequence"/>
</dbReference>
<evidence type="ECO:0000259" key="5">
    <source>
        <dbReference type="Pfam" id="PF00298"/>
    </source>
</evidence>
<sequence length="104" mass="11397">MIMKLLTQNRQAQIEVVPSASAMIITALRKLLRDRKKQKNSKHSGNITSNKIVNITQQVKYQFGAREFSGTTKEILGTTAQTVAGRHPHDSIDDSSGAVGYLAS</sequence>
<reference evidence="7" key="2">
    <citation type="journal article" date="2013" name="Nat. Commun.">
        <title>Genome of the Chinese tree shrew.</title>
        <authorList>
            <person name="Fan Y."/>
            <person name="Huang Z.Y."/>
            <person name="Cao C.C."/>
            <person name="Chen C.S."/>
            <person name="Chen Y.X."/>
            <person name="Fan D.D."/>
            <person name="He J."/>
            <person name="Hou H.L."/>
            <person name="Hu L."/>
            <person name="Hu X.T."/>
            <person name="Jiang X.T."/>
            <person name="Lai R."/>
            <person name="Lang Y.S."/>
            <person name="Liang B."/>
            <person name="Liao S.G."/>
            <person name="Mu D."/>
            <person name="Ma Y.Y."/>
            <person name="Niu Y.Y."/>
            <person name="Sun X.Q."/>
            <person name="Xia J.Q."/>
            <person name="Xiao J."/>
            <person name="Xiong Z.Q."/>
            <person name="Xu L."/>
            <person name="Yang L."/>
            <person name="Zhang Y."/>
            <person name="Zhao W."/>
            <person name="Zhao X.D."/>
            <person name="Zheng Y.T."/>
            <person name="Zhou J.M."/>
            <person name="Zhu Y.B."/>
            <person name="Zhang G.J."/>
            <person name="Wang J."/>
            <person name="Yao Y.G."/>
        </authorList>
    </citation>
    <scope>NUCLEOTIDE SEQUENCE [LARGE SCALE GENOMIC DNA]</scope>
</reference>
<dbReference type="GO" id="GO:0006412">
    <property type="term" value="P:translation"/>
    <property type="evidence" value="ECO:0007669"/>
    <property type="project" value="InterPro"/>
</dbReference>
<dbReference type="InParanoid" id="L9JB89"/>
<comment type="similarity">
    <text evidence="1">Belongs to the universal ribosomal protein uL11 family.</text>
</comment>
<feature type="domain" description="Large ribosomal subunit protein uL11 C-terminal" evidence="5">
    <location>
        <begin position="17"/>
        <end position="79"/>
    </location>
</feature>
<keyword evidence="3" id="KW-0687">Ribonucleoprotein</keyword>
<feature type="region of interest" description="Disordered" evidence="4">
    <location>
        <begin position="80"/>
        <end position="104"/>
    </location>
</feature>
<dbReference type="PANTHER" id="PTHR11661">
    <property type="entry name" value="60S RIBOSOMAL PROTEIN L12"/>
    <property type="match status" value="1"/>
</dbReference>
<dbReference type="STRING" id="246437.L9JB89"/>
<proteinExistence type="inferred from homology"/>
<evidence type="ECO:0000256" key="2">
    <source>
        <dbReference type="ARBA" id="ARBA00022980"/>
    </source>
</evidence>
<dbReference type="Pfam" id="PF00298">
    <property type="entry name" value="Ribosomal_L11"/>
    <property type="match status" value="1"/>
</dbReference>
<dbReference type="GO" id="GO:0070180">
    <property type="term" value="F:large ribosomal subunit rRNA binding"/>
    <property type="evidence" value="ECO:0007669"/>
    <property type="project" value="TreeGrafter"/>
</dbReference>
<keyword evidence="2 6" id="KW-0689">Ribosomal protein</keyword>
<dbReference type="Gene3D" id="1.10.10.250">
    <property type="entry name" value="Ribosomal protein L11, C-terminal domain"/>
    <property type="match status" value="1"/>
</dbReference>
<dbReference type="InterPro" id="IPR036769">
    <property type="entry name" value="Ribosomal_uL11_C_sf"/>
</dbReference>
<evidence type="ECO:0000313" key="6">
    <source>
        <dbReference type="EMBL" id="ELW47514.1"/>
    </source>
</evidence>